<dbReference type="RefSeq" id="WP_150010601.1">
    <property type="nucleotide sequence ID" value="NZ_VWSG01000002.1"/>
</dbReference>
<gene>
    <name evidence="2" type="ORF">F0460_04310</name>
</gene>
<sequence>MTEIYQNLFVGSLIDYEQNQFNEDFYFVQACKEPCHRKALGYSGRSADENHPEYLIAYRERRIILNMIDPPTSKYFENVLFEKSLNFIDEHLKSGKKVLIHCNQGFSRSPSIVLLYLATIKKIDSSSFENAESDFLKLYPNYKPSGIKEFLILNWKHYCG</sequence>
<dbReference type="AlphaFoldDB" id="A0A5M6CV79"/>
<evidence type="ECO:0000259" key="1">
    <source>
        <dbReference type="PROSITE" id="PS50056"/>
    </source>
</evidence>
<dbReference type="GO" id="GO:0005737">
    <property type="term" value="C:cytoplasm"/>
    <property type="evidence" value="ECO:0007669"/>
    <property type="project" value="TreeGrafter"/>
</dbReference>
<dbReference type="GO" id="GO:0008579">
    <property type="term" value="F:JUN kinase phosphatase activity"/>
    <property type="evidence" value="ECO:0007669"/>
    <property type="project" value="TreeGrafter"/>
</dbReference>
<dbReference type="Gene3D" id="3.90.190.10">
    <property type="entry name" value="Protein tyrosine phosphatase superfamily"/>
    <property type="match status" value="1"/>
</dbReference>
<feature type="domain" description="Tyrosine specific protein phosphatases" evidence="1">
    <location>
        <begin position="79"/>
        <end position="124"/>
    </location>
</feature>
<dbReference type="PANTHER" id="PTHR46377">
    <property type="entry name" value="DUAL SPECIFICITY PROTEIN PHOSPHATASE 19"/>
    <property type="match status" value="1"/>
</dbReference>
<dbReference type="SUPFAM" id="SSF52799">
    <property type="entry name" value="(Phosphotyrosine protein) phosphatases II"/>
    <property type="match status" value="1"/>
</dbReference>
<dbReference type="PROSITE" id="PS50056">
    <property type="entry name" value="TYR_PHOSPHATASE_2"/>
    <property type="match status" value="1"/>
</dbReference>
<name>A0A5M6CV79_9FLAO</name>
<dbReference type="Proteomes" id="UP000325141">
    <property type="component" value="Unassembled WGS sequence"/>
</dbReference>
<organism evidence="2 3">
    <name type="scientific">Paenimyroides baculatum</name>
    <dbReference type="NCBI Taxonomy" id="2608000"/>
    <lineage>
        <taxon>Bacteria</taxon>
        <taxon>Pseudomonadati</taxon>
        <taxon>Bacteroidota</taxon>
        <taxon>Flavobacteriia</taxon>
        <taxon>Flavobacteriales</taxon>
        <taxon>Flavobacteriaceae</taxon>
        <taxon>Paenimyroides</taxon>
    </lineage>
</organism>
<comment type="caution">
    <text evidence="2">The sequence shown here is derived from an EMBL/GenBank/DDBJ whole genome shotgun (WGS) entry which is preliminary data.</text>
</comment>
<dbReference type="InterPro" id="IPR029021">
    <property type="entry name" value="Prot-tyrosine_phosphatase-like"/>
</dbReference>
<dbReference type="PANTHER" id="PTHR46377:SF1">
    <property type="entry name" value="DUAL SPECIFICITY PROTEIN PHOSPHATASE 19"/>
    <property type="match status" value="1"/>
</dbReference>
<protein>
    <submittedName>
        <fullName evidence="2">Dual specificity protein phosphatase family protein</fullName>
    </submittedName>
</protein>
<proteinExistence type="predicted"/>
<dbReference type="CDD" id="cd14498">
    <property type="entry name" value="DSP"/>
    <property type="match status" value="1"/>
</dbReference>
<dbReference type="Pfam" id="PF00782">
    <property type="entry name" value="DSPc"/>
    <property type="match status" value="1"/>
</dbReference>
<dbReference type="PROSITE" id="PS00383">
    <property type="entry name" value="TYR_PHOSPHATASE_1"/>
    <property type="match status" value="1"/>
</dbReference>
<dbReference type="InterPro" id="IPR000387">
    <property type="entry name" value="Tyr_Pase_dom"/>
</dbReference>
<keyword evidence="3" id="KW-1185">Reference proteome</keyword>
<dbReference type="EMBL" id="VWSG01000002">
    <property type="protein sequence ID" value="KAA5537892.1"/>
    <property type="molecule type" value="Genomic_DNA"/>
</dbReference>
<accession>A0A5M6CV79</accession>
<dbReference type="InterPro" id="IPR000340">
    <property type="entry name" value="Dual-sp_phosphatase_cat-dom"/>
</dbReference>
<evidence type="ECO:0000313" key="3">
    <source>
        <dbReference type="Proteomes" id="UP000325141"/>
    </source>
</evidence>
<evidence type="ECO:0000313" key="2">
    <source>
        <dbReference type="EMBL" id="KAA5537892.1"/>
    </source>
</evidence>
<reference evidence="2 3" key="1">
    <citation type="submission" date="2019-09" db="EMBL/GenBank/DDBJ databases">
        <title>Genome sequence and assembly of Flavobacterium sp.</title>
        <authorList>
            <person name="Chhetri G."/>
        </authorList>
    </citation>
    <scope>NUCLEOTIDE SEQUENCE [LARGE SCALE GENOMIC DNA]</scope>
    <source>
        <strain evidence="2 3">SNL9</strain>
    </source>
</reference>
<dbReference type="InterPro" id="IPR016130">
    <property type="entry name" value="Tyr_Pase_AS"/>
</dbReference>